<dbReference type="EMBL" id="KB456261">
    <property type="protein sequence ID" value="EMF15958.1"/>
    <property type="molecule type" value="Genomic_DNA"/>
</dbReference>
<organism evidence="3 4">
    <name type="scientific">Sphaerulina musiva (strain SO2202)</name>
    <name type="common">Poplar stem canker fungus</name>
    <name type="synonym">Septoria musiva</name>
    <dbReference type="NCBI Taxonomy" id="692275"/>
    <lineage>
        <taxon>Eukaryota</taxon>
        <taxon>Fungi</taxon>
        <taxon>Dikarya</taxon>
        <taxon>Ascomycota</taxon>
        <taxon>Pezizomycotina</taxon>
        <taxon>Dothideomycetes</taxon>
        <taxon>Dothideomycetidae</taxon>
        <taxon>Mycosphaerellales</taxon>
        <taxon>Mycosphaerellaceae</taxon>
        <taxon>Sphaerulina</taxon>
    </lineage>
</organism>
<dbReference type="GeneID" id="27904711"/>
<evidence type="ECO:0000313" key="3">
    <source>
        <dbReference type="EMBL" id="EMF15958.1"/>
    </source>
</evidence>
<dbReference type="RefSeq" id="XP_016764079.1">
    <property type="nucleotide sequence ID" value="XM_016907574.1"/>
</dbReference>
<feature type="region of interest" description="Disordered" evidence="2">
    <location>
        <begin position="48"/>
        <end position="73"/>
    </location>
</feature>
<dbReference type="HOGENOM" id="CLU_767621_0_0_1"/>
<dbReference type="AlphaFoldDB" id="M3CQK2"/>
<feature type="coiled-coil region" evidence="1">
    <location>
        <begin position="163"/>
        <end position="197"/>
    </location>
</feature>
<name>M3CQK2_SPHMS</name>
<evidence type="ECO:0000256" key="1">
    <source>
        <dbReference type="SAM" id="Coils"/>
    </source>
</evidence>
<evidence type="ECO:0000256" key="2">
    <source>
        <dbReference type="SAM" id="MobiDB-lite"/>
    </source>
</evidence>
<keyword evidence="4" id="KW-1185">Reference proteome</keyword>
<evidence type="ECO:0000313" key="4">
    <source>
        <dbReference type="Proteomes" id="UP000016931"/>
    </source>
</evidence>
<dbReference type="Proteomes" id="UP000016931">
    <property type="component" value="Unassembled WGS sequence"/>
</dbReference>
<keyword evidence="1" id="KW-0175">Coiled coil</keyword>
<dbReference type="STRING" id="692275.M3CQK2"/>
<protein>
    <submittedName>
        <fullName evidence="3">Uncharacterized protein</fullName>
    </submittedName>
</protein>
<gene>
    <name evidence="3" type="ORF">SEPMUDRAFT_154647</name>
</gene>
<sequence length="361" mass="40146">MGMLLAAFASSCDTNSCFPPVFPRERSTAAMACGRELSPIPELLQEYEDSSLSEVSADRRASSPEDEGYASETRRLSVDQMLDELSKISRRVSLPASDDISIDEALHSPVPVKTGAPPTSRFDRKNIAGDLESFWTTVRQEVSILRSSYDQAQADSVVLLEEVNAKSKEVEEKDAIIAKLKAELASERKAGRQLQDAMEDLLAWVETNQRDTCTLPAASPVCGRKAHCIYERLDNIPTFGIAFQSKPKNEVVLWRIQVVECYDSQGQPVYYRGSQLPKTLRSYIKFLQFWSGDRLPVVSGGTISCLWCNERGLQSLWHKGSAGLRPCVECTLRQRHCFAVVDGVVRCLPIKDISDCLRSGT</sequence>
<proteinExistence type="predicted"/>
<dbReference type="OrthoDB" id="3637575at2759"/>
<accession>M3CQK2</accession>
<reference evidence="3 4" key="1">
    <citation type="journal article" date="2012" name="PLoS Pathog.">
        <title>Diverse lifestyles and strategies of plant pathogenesis encoded in the genomes of eighteen Dothideomycetes fungi.</title>
        <authorList>
            <person name="Ohm R.A."/>
            <person name="Feau N."/>
            <person name="Henrissat B."/>
            <person name="Schoch C.L."/>
            <person name="Horwitz B.A."/>
            <person name="Barry K.W."/>
            <person name="Condon B.J."/>
            <person name="Copeland A.C."/>
            <person name="Dhillon B."/>
            <person name="Glaser F."/>
            <person name="Hesse C.N."/>
            <person name="Kosti I."/>
            <person name="LaButti K."/>
            <person name="Lindquist E.A."/>
            <person name="Lucas S."/>
            <person name="Salamov A.A."/>
            <person name="Bradshaw R.E."/>
            <person name="Ciuffetti L."/>
            <person name="Hamelin R.C."/>
            <person name="Kema G.H.J."/>
            <person name="Lawrence C."/>
            <person name="Scott J.A."/>
            <person name="Spatafora J.W."/>
            <person name="Turgeon B.G."/>
            <person name="de Wit P.J.G.M."/>
            <person name="Zhong S."/>
            <person name="Goodwin S.B."/>
            <person name="Grigoriev I.V."/>
        </authorList>
    </citation>
    <scope>NUCLEOTIDE SEQUENCE [LARGE SCALE GENOMIC DNA]</scope>
    <source>
        <strain evidence="3 4">SO2202</strain>
    </source>
</reference>